<dbReference type="EMBL" id="CAJVQB010123989">
    <property type="protein sequence ID" value="CAG8853428.1"/>
    <property type="molecule type" value="Genomic_DNA"/>
</dbReference>
<keyword evidence="2" id="KW-1185">Reference proteome</keyword>
<proteinExistence type="predicted"/>
<comment type="caution">
    <text evidence="1">The sequence shown here is derived from an EMBL/GenBank/DDBJ whole genome shotgun (WGS) entry which is preliminary data.</text>
</comment>
<name>A0ABN7XDR4_GIGMA</name>
<sequence>SDATRLSPEAIEEIRNVQNNIPNAQRIMCQKHYIGATTYQKIIDNQRPSEPTEEWRRILDSVSVSDGISENNKKSL</sequence>
<reference evidence="1 2" key="1">
    <citation type="submission" date="2021-06" db="EMBL/GenBank/DDBJ databases">
        <authorList>
            <person name="Kallberg Y."/>
            <person name="Tangrot J."/>
            <person name="Rosling A."/>
        </authorList>
    </citation>
    <scope>NUCLEOTIDE SEQUENCE [LARGE SCALE GENOMIC DNA]</scope>
    <source>
        <strain evidence="1 2">120-4 pot B 10/14</strain>
    </source>
</reference>
<feature type="non-terminal residue" evidence="1">
    <location>
        <position position="1"/>
    </location>
</feature>
<dbReference type="Proteomes" id="UP000789901">
    <property type="component" value="Unassembled WGS sequence"/>
</dbReference>
<accession>A0ABN7XDR4</accession>
<evidence type="ECO:0000313" key="1">
    <source>
        <dbReference type="EMBL" id="CAG8853428.1"/>
    </source>
</evidence>
<evidence type="ECO:0000313" key="2">
    <source>
        <dbReference type="Proteomes" id="UP000789901"/>
    </source>
</evidence>
<gene>
    <name evidence="1" type="ORF">GMARGA_LOCUS42249</name>
</gene>
<organism evidence="1 2">
    <name type="scientific">Gigaspora margarita</name>
    <dbReference type="NCBI Taxonomy" id="4874"/>
    <lineage>
        <taxon>Eukaryota</taxon>
        <taxon>Fungi</taxon>
        <taxon>Fungi incertae sedis</taxon>
        <taxon>Mucoromycota</taxon>
        <taxon>Glomeromycotina</taxon>
        <taxon>Glomeromycetes</taxon>
        <taxon>Diversisporales</taxon>
        <taxon>Gigasporaceae</taxon>
        <taxon>Gigaspora</taxon>
    </lineage>
</organism>
<protein>
    <submittedName>
        <fullName evidence="1">13377_t:CDS:1</fullName>
    </submittedName>
</protein>